<dbReference type="STRING" id="1288826.MSNKSG1_14457"/>
<evidence type="ECO:0000313" key="3">
    <source>
        <dbReference type="EMBL" id="EMP54519.1"/>
    </source>
</evidence>
<feature type="domain" description="Oxidoreductase molybdopterin-binding" evidence="2">
    <location>
        <begin position="57"/>
        <end position="166"/>
    </location>
</feature>
<dbReference type="EMBL" id="APAT01000022">
    <property type="protein sequence ID" value="EMP54519.1"/>
    <property type="molecule type" value="Genomic_DNA"/>
</dbReference>
<dbReference type="Proteomes" id="UP000011960">
    <property type="component" value="Unassembled WGS sequence"/>
</dbReference>
<feature type="transmembrane region" description="Helical" evidence="1">
    <location>
        <begin position="40"/>
        <end position="57"/>
    </location>
</feature>
<dbReference type="eggNOG" id="COG3915">
    <property type="taxonomic scope" value="Bacteria"/>
</dbReference>
<keyword evidence="1" id="KW-0812">Transmembrane</keyword>
<keyword evidence="4" id="KW-1185">Reference proteome</keyword>
<gene>
    <name evidence="3" type="ORF">MSNKSG1_14457</name>
</gene>
<keyword evidence="1" id="KW-1133">Transmembrane helix</keyword>
<dbReference type="Pfam" id="PF00174">
    <property type="entry name" value="Oxidored_molyb"/>
    <property type="match status" value="1"/>
</dbReference>
<proteinExistence type="predicted"/>
<protein>
    <recommendedName>
        <fullName evidence="2">Oxidoreductase molybdopterin-binding domain-containing protein</fullName>
    </recommendedName>
</protein>
<accession>M7CMX2</accession>
<sequence length="192" mass="21696">MSPFHILIAQRYKADLVLNFASPILCRGFFIQPYDRGDFFVLRLIFTAFLATFAMALQAAPKLTITTDADTVVLDRNQLEAFPQTTITTTSPYYEGTAEFSGPSLKRVLESAGLSGQSRITFQALNDYQVDADLDEVMGLDAIVATRMNGKPMSVRNRGPFWVMLPLSDRPELDSEEYHRFMVWQLNRIGLQ</sequence>
<name>M7CMX2_9GAMM</name>
<organism evidence="3 4">
    <name type="scientific">Marinobacter santoriniensis NKSG1</name>
    <dbReference type="NCBI Taxonomy" id="1288826"/>
    <lineage>
        <taxon>Bacteria</taxon>
        <taxon>Pseudomonadati</taxon>
        <taxon>Pseudomonadota</taxon>
        <taxon>Gammaproteobacteria</taxon>
        <taxon>Pseudomonadales</taxon>
        <taxon>Marinobacteraceae</taxon>
        <taxon>Marinobacter</taxon>
    </lineage>
</organism>
<keyword evidence="1" id="KW-0472">Membrane</keyword>
<dbReference type="InterPro" id="IPR000572">
    <property type="entry name" value="OxRdtase_Mopterin-bd_dom"/>
</dbReference>
<evidence type="ECO:0000256" key="1">
    <source>
        <dbReference type="SAM" id="Phobius"/>
    </source>
</evidence>
<dbReference type="InterPro" id="IPR036374">
    <property type="entry name" value="OxRdtase_Mopterin-bd_sf"/>
</dbReference>
<comment type="caution">
    <text evidence="3">The sequence shown here is derived from an EMBL/GenBank/DDBJ whole genome shotgun (WGS) entry which is preliminary data.</text>
</comment>
<dbReference type="AlphaFoldDB" id="M7CMX2"/>
<dbReference type="SUPFAM" id="SSF56524">
    <property type="entry name" value="Oxidoreductase molybdopterin-binding domain"/>
    <property type="match status" value="1"/>
</dbReference>
<dbReference type="Gene3D" id="3.90.420.10">
    <property type="entry name" value="Oxidoreductase, molybdopterin-binding domain"/>
    <property type="match status" value="1"/>
</dbReference>
<evidence type="ECO:0000259" key="2">
    <source>
        <dbReference type="Pfam" id="PF00174"/>
    </source>
</evidence>
<reference evidence="3 4" key="1">
    <citation type="journal article" date="2013" name="Genome Announc.">
        <title>Genome Sequence of Hydrothermal Arsenic-Respiring Bacterium Marinobacter santoriniensis NKSG1T.</title>
        <authorList>
            <person name="Handley K.M."/>
            <person name="Upton M."/>
            <person name="Beatson S.A."/>
            <person name="Hery M."/>
            <person name="Lloyd J.R."/>
        </authorList>
    </citation>
    <scope>NUCLEOTIDE SEQUENCE [LARGE SCALE GENOMIC DNA]</scope>
    <source>
        <strain evidence="3 4">NKSG1</strain>
    </source>
</reference>
<dbReference type="PATRIC" id="fig|1288826.3.peg.2867"/>
<evidence type="ECO:0000313" key="4">
    <source>
        <dbReference type="Proteomes" id="UP000011960"/>
    </source>
</evidence>